<dbReference type="InterPro" id="IPR003593">
    <property type="entry name" value="AAA+_ATPase"/>
</dbReference>
<feature type="transmembrane region" description="Helical" evidence="7">
    <location>
        <begin position="58"/>
        <end position="80"/>
    </location>
</feature>
<protein>
    <submittedName>
        <fullName evidence="10">Multidrug resistance ABC transporter ATP-binding/permease protein YheI</fullName>
        <ecNumber evidence="10">3.6.3.-</ecNumber>
    </submittedName>
</protein>
<evidence type="ECO:0000256" key="7">
    <source>
        <dbReference type="SAM" id="Phobius"/>
    </source>
</evidence>
<feature type="transmembrane region" description="Helical" evidence="7">
    <location>
        <begin position="145"/>
        <end position="160"/>
    </location>
</feature>
<dbReference type="PANTHER" id="PTHR43394:SF1">
    <property type="entry name" value="ATP-BINDING CASSETTE SUB-FAMILY B MEMBER 10, MITOCHONDRIAL"/>
    <property type="match status" value="1"/>
</dbReference>
<dbReference type="RefSeq" id="WP_228103165.1">
    <property type="nucleotide sequence ID" value="NZ_CP101637.1"/>
</dbReference>
<keyword evidence="4 10" id="KW-0067">ATP-binding</keyword>
<evidence type="ECO:0000259" key="9">
    <source>
        <dbReference type="PROSITE" id="PS50929"/>
    </source>
</evidence>
<keyword evidence="3" id="KW-0547">Nucleotide-binding</keyword>
<accession>A0ABY9PZ43</accession>
<evidence type="ECO:0000313" key="11">
    <source>
        <dbReference type="Proteomes" id="UP001235030"/>
    </source>
</evidence>
<evidence type="ECO:0000256" key="1">
    <source>
        <dbReference type="ARBA" id="ARBA00004651"/>
    </source>
</evidence>
<dbReference type="Gene3D" id="1.20.1560.10">
    <property type="entry name" value="ABC transporter type 1, transmembrane domain"/>
    <property type="match status" value="1"/>
</dbReference>
<organism evidence="10 11">
    <name type="scientific">Terrisporobacter mayombei</name>
    <dbReference type="NCBI Taxonomy" id="1541"/>
    <lineage>
        <taxon>Bacteria</taxon>
        <taxon>Bacillati</taxon>
        <taxon>Bacillota</taxon>
        <taxon>Clostridia</taxon>
        <taxon>Peptostreptococcales</taxon>
        <taxon>Peptostreptococcaceae</taxon>
        <taxon>Terrisporobacter</taxon>
    </lineage>
</organism>
<dbReference type="InterPro" id="IPR017871">
    <property type="entry name" value="ABC_transporter-like_CS"/>
</dbReference>
<dbReference type="InterPro" id="IPR039421">
    <property type="entry name" value="Type_1_exporter"/>
</dbReference>
<dbReference type="CDD" id="cd07346">
    <property type="entry name" value="ABC_6TM_exporters"/>
    <property type="match status" value="1"/>
</dbReference>
<dbReference type="SMART" id="SM00382">
    <property type="entry name" value="AAA"/>
    <property type="match status" value="1"/>
</dbReference>
<evidence type="ECO:0000256" key="4">
    <source>
        <dbReference type="ARBA" id="ARBA00022840"/>
    </source>
</evidence>
<dbReference type="SUPFAM" id="SSF52540">
    <property type="entry name" value="P-loop containing nucleoside triphosphate hydrolases"/>
    <property type="match status" value="1"/>
</dbReference>
<evidence type="ECO:0000313" key="10">
    <source>
        <dbReference type="EMBL" id="WMT80973.1"/>
    </source>
</evidence>
<feature type="domain" description="ABC transmembrane type-1" evidence="9">
    <location>
        <begin position="27"/>
        <end position="309"/>
    </location>
</feature>
<feature type="transmembrane region" description="Helical" evidence="7">
    <location>
        <begin position="26"/>
        <end position="46"/>
    </location>
</feature>
<dbReference type="InterPro" id="IPR036640">
    <property type="entry name" value="ABC1_TM_sf"/>
</dbReference>
<comment type="subcellular location">
    <subcellularLocation>
        <location evidence="1">Cell membrane</location>
        <topology evidence="1">Multi-pass membrane protein</topology>
    </subcellularLocation>
</comment>
<keyword evidence="6 7" id="KW-0472">Membrane</keyword>
<evidence type="ECO:0000256" key="3">
    <source>
        <dbReference type="ARBA" id="ARBA00022741"/>
    </source>
</evidence>
<dbReference type="Pfam" id="PF00005">
    <property type="entry name" value="ABC_tran"/>
    <property type="match status" value="1"/>
</dbReference>
<keyword evidence="10" id="KW-0378">Hydrolase</keyword>
<dbReference type="PANTHER" id="PTHR43394">
    <property type="entry name" value="ATP-DEPENDENT PERMEASE MDL1, MITOCHONDRIAL"/>
    <property type="match status" value="1"/>
</dbReference>
<evidence type="ECO:0000256" key="2">
    <source>
        <dbReference type="ARBA" id="ARBA00022692"/>
    </source>
</evidence>
<keyword evidence="11" id="KW-1185">Reference proteome</keyword>
<dbReference type="CDD" id="cd03228">
    <property type="entry name" value="ABCC_MRP_Like"/>
    <property type="match status" value="1"/>
</dbReference>
<feature type="domain" description="ABC transporter" evidence="8">
    <location>
        <begin position="340"/>
        <end position="568"/>
    </location>
</feature>
<dbReference type="InterPro" id="IPR011527">
    <property type="entry name" value="ABC1_TM_dom"/>
</dbReference>
<dbReference type="EC" id="3.6.3.-" evidence="10"/>
<dbReference type="PROSITE" id="PS50893">
    <property type="entry name" value="ABC_TRANSPORTER_2"/>
    <property type="match status" value="1"/>
</dbReference>
<keyword evidence="2 7" id="KW-0812">Transmembrane</keyword>
<dbReference type="InterPro" id="IPR003439">
    <property type="entry name" value="ABC_transporter-like_ATP-bd"/>
</dbReference>
<proteinExistence type="predicted"/>
<dbReference type="PROSITE" id="PS50929">
    <property type="entry name" value="ABC_TM1F"/>
    <property type="match status" value="1"/>
</dbReference>
<dbReference type="InterPro" id="IPR027417">
    <property type="entry name" value="P-loop_NTPase"/>
</dbReference>
<dbReference type="Proteomes" id="UP001235030">
    <property type="component" value="Chromosome"/>
</dbReference>
<evidence type="ECO:0000256" key="6">
    <source>
        <dbReference type="ARBA" id="ARBA00023136"/>
    </source>
</evidence>
<name>A0ABY9PZ43_9FIRM</name>
<dbReference type="SUPFAM" id="SSF90123">
    <property type="entry name" value="ABC transporter transmembrane region"/>
    <property type="match status" value="1"/>
</dbReference>
<dbReference type="GO" id="GO:0016787">
    <property type="term" value="F:hydrolase activity"/>
    <property type="evidence" value="ECO:0007669"/>
    <property type="project" value="UniProtKB-KW"/>
</dbReference>
<dbReference type="GO" id="GO:0005524">
    <property type="term" value="F:ATP binding"/>
    <property type="evidence" value="ECO:0007669"/>
    <property type="project" value="UniProtKB-KW"/>
</dbReference>
<sequence length="579" mass="67322">MKKRLTQSIKNPDKIKNYWLKEKKTVILLTVFGVLYNVGMVARPIYQGKLIDALIAKISFNNVINLALIFIFITFIVQFFRYYKRYYVRQFANRTTATMRFMLYNNILHKTEKELSEENMGSIMTKTISDVDVCVEGMRKSTTEVFDTGVLFVSYLITLLQYDVKITLYACIFIPVAILIAEKLKRIIFKFTKAYRSQISKVSDITYDMIDNAILYRLYGRETDNKTIYEKELEDFERKAITANIWENAMQPIYNVIAMGGIVFVIIMMGEKVYKGDFTVGEFSAYISIFSVMAVKASRIARLFNTIQKSRVSWNRIKPYLKEYSQIDKNLNEIEEETNVEAKNLYFKYSEEYIIENLNFEGKENQIIGITGPIGCGKSTIGKIFLADYDYEGSLTIDKKELRNYSEFERSKIISYLGHNPHLISDTIYNNITLGDDGDISHVLNMVCFHEDLKFMEHGIDTMVGNGGIRLSGGQQARIALARTLYHKNKMLILDDPFSAVDMNTEKIIIDNLRNHYKDCLIILISHRLSIFKYLNKIILINENRTLEYGSHEKLIRSSILYNQLYSLQRRKEGDKDEQ</sequence>
<keyword evidence="5 7" id="KW-1133">Transmembrane helix</keyword>
<dbReference type="Pfam" id="PF00664">
    <property type="entry name" value="ABC_membrane"/>
    <property type="match status" value="1"/>
</dbReference>
<feature type="transmembrane region" description="Helical" evidence="7">
    <location>
        <begin position="166"/>
        <end position="184"/>
    </location>
</feature>
<evidence type="ECO:0000259" key="8">
    <source>
        <dbReference type="PROSITE" id="PS50893"/>
    </source>
</evidence>
<dbReference type="EMBL" id="CP101637">
    <property type="protein sequence ID" value="WMT80973.1"/>
    <property type="molecule type" value="Genomic_DNA"/>
</dbReference>
<dbReference type="PROSITE" id="PS00211">
    <property type="entry name" value="ABC_TRANSPORTER_1"/>
    <property type="match status" value="1"/>
</dbReference>
<evidence type="ECO:0000256" key="5">
    <source>
        <dbReference type="ARBA" id="ARBA00022989"/>
    </source>
</evidence>
<reference evidence="10 11" key="1">
    <citation type="submission" date="2022-07" db="EMBL/GenBank/DDBJ databases">
        <title>Genome sequence of Terrisporobacter mayombei DSM6539.</title>
        <authorList>
            <person name="Boeer T."/>
            <person name="Bengelsdorf F.R."/>
            <person name="Daniel R."/>
            <person name="Poehlein A."/>
        </authorList>
    </citation>
    <scope>NUCLEOTIDE SEQUENCE [LARGE SCALE GENOMIC DNA]</scope>
    <source>
        <strain evidence="10 11">DSM 6539</strain>
    </source>
</reference>
<gene>
    <name evidence="10" type="primary">yheI</name>
    <name evidence="10" type="ORF">TEMA_13030</name>
</gene>
<feature type="transmembrane region" description="Helical" evidence="7">
    <location>
        <begin position="253"/>
        <end position="271"/>
    </location>
</feature>
<dbReference type="Gene3D" id="3.40.50.300">
    <property type="entry name" value="P-loop containing nucleotide triphosphate hydrolases"/>
    <property type="match status" value="1"/>
</dbReference>